<evidence type="ECO:0000313" key="3">
    <source>
        <dbReference type="Proteomes" id="UP000596661"/>
    </source>
</evidence>
<organism evidence="2 3">
    <name type="scientific">Cannabis sativa</name>
    <name type="common">Hemp</name>
    <name type="synonym">Marijuana</name>
    <dbReference type="NCBI Taxonomy" id="3483"/>
    <lineage>
        <taxon>Eukaryota</taxon>
        <taxon>Viridiplantae</taxon>
        <taxon>Streptophyta</taxon>
        <taxon>Embryophyta</taxon>
        <taxon>Tracheophyta</taxon>
        <taxon>Spermatophyta</taxon>
        <taxon>Magnoliopsida</taxon>
        <taxon>eudicotyledons</taxon>
        <taxon>Gunneridae</taxon>
        <taxon>Pentapetalae</taxon>
        <taxon>rosids</taxon>
        <taxon>fabids</taxon>
        <taxon>Rosales</taxon>
        <taxon>Cannabaceae</taxon>
        <taxon>Cannabis</taxon>
    </lineage>
</organism>
<dbReference type="EnsemblPlants" id="evm.model.10.683">
    <property type="protein sequence ID" value="cds.evm.model.10.683"/>
    <property type="gene ID" value="evm.TU.10.683"/>
</dbReference>
<reference evidence="2" key="1">
    <citation type="submission" date="2021-03" db="UniProtKB">
        <authorList>
            <consortium name="EnsemblPlants"/>
        </authorList>
    </citation>
    <scope>IDENTIFICATION</scope>
</reference>
<dbReference type="PANTHER" id="PTHR31286">
    <property type="entry name" value="GLYCINE-RICH CELL WALL STRUCTURAL PROTEIN 1.8-LIKE"/>
    <property type="match status" value="1"/>
</dbReference>
<feature type="region of interest" description="Disordered" evidence="1">
    <location>
        <begin position="365"/>
        <end position="385"/>
    </location>
</feature>
<dbReference type="EMBL" id="UZAU01000810">
    <property type="status" value="NOT_ANNOTATED_CDS"/>
    <property type="molecule type" value="Genomic_DNA"/>
</dbReference>
<feature type="compositionally biased region" description="Basic and acidic residues" evidence="1">
    <location>
        <begin position="427"/>
        <end position="438"/>
    </location>
</feature>
<dbReference type="PANTHER" id="PTHR31286:SF167">
    <property type="entry name" value="OS09G0268800 PROTEIN"/>
    <property type="match status" value="1"/>
</dbReference>
<evidence type="ECO:0000256" key="1">
    <source>
        <dbReference type="SAM" id="MobiDB-lite"/>
    </source>
</evidence>
<evidence type="ECO:0008006" key="4">
    <source>
        <dbReference type="Google" id="ProtNLM"/>
    </source>
</evidence>
<proteinExistence type="predicted"/>
<evidence type="ECO:0000313" key="2">
    <source>
        <dbReference type="EnsemblPlants" id="cds.evm.model.10.683"/>
    </source>
</evidence>
<protein>
    <recommendedName>
        <fullName evidence="4">Zinc knuckle CX2CX4HX4C domain-containing protein</fullName>
    </recommendedName>
</protein>
<name>A0A803QPY7_CANSA</name>
<feature type="region of interest" description="Disordered" evidence="1">
    <location>
        <begin position="407"/>
        <end position="438"/>
    </location>
</feature>
<accession>A0A803QPY7</accession>
<dbReference type="Proteomes" id="UP000596661">
    <property type="component" value="Unassembled WGS sequence"/>
</dbReference>
<sequence length="438" mass="48097">MDEFLSSVSSSLVLSTDENTIFTHDANPSNDSPAPISLLLKLHIVKPFNRPSLMETLSGICSSQCRFHVCLSEHADGLFMVTFGCEGDKGRILEGQPWHFAQMYGIHFMCKSHELARFIASEVGDLIEVDRDTVREGVGPYLRLRILLDVNLPIRSDINIRFIRMGREFIKWLDFCFYCGRLDHTKRYCHAFLQKCDETLSEPLCPFTILLRGKEKISDKSVSFQYPHPPAITLLDIPPVDLNILARGSLGPTIRFPSFFTNQVTSGFHFTPSHQSVVVMIPTPLNPNVGGMIPPFGRSGISSSSNPSSFTSYSTDFILVADRTNLACFESMRDAFPTQINTPAPSCGGLALGSNTMELEVGALTGQPDPSVKGKSLASASGVKRPSFQTHQAVVGGSLRSTLKRACAGDNEDGSSATTLEPEQTGDAEHTRPEKLVY</sequence>
<dbReference type="InterPro" id="IPR040256">
    <property type="entry name" value="At4g02000-like"/>
</dbReference>
<dbReference type="AlphaFoldDB" id="A0A803QPY7"/>
<dbReference type="Gramene" id="evm.model.10.683">
    <property type="protein sequence ID" value="cds.evm.model.10.683"/>
    <property type="gene ID" value="evm.TU.10.683"/>
</dbReference>
<keyword evidence="3" id="KW-1185">Reference proteome</keyword>